<dbReference type="EMBL" id="MUJZ01042968">
    <property type="protein sequence ID" value="OTF75227.1"/>
    <property type="molecule type" value="Genomic_DNA"/>
</dbReference>
<feature type="non-terminal residue" evidence="1">
    <location>
        <position position="1"/>
    </location>
</feature>
<gene>
    <name evidence="1" type="ORF">BLA29_008119</name>
</gene>
<feature type="non-terminal residue" evidence="1">
    <location>
        <position position="334"/>
    </location>
</feature>
<dbReference type="Proteomes" id="UP000194236">
    <property type="component" value="Unassembled WGS sequence"/>
</dbReference>
<sequence>ACSDNRVRFWSCKVLSSDFDVNYNDPKFEWIEWEMVITGNQSLSRSNLVNNKSTSSVIELPGSPLQISCAHSALIACAFKYGHSYVDLSDEQEEEVKSSLDDVKAKKECRFINVGISIYECQSSGGSEWVLEDTIRVDRIPLIGTSSVENLAPLIDLSLRNRKSSPKISPNIQPFMTDFHADQNAQSSLLTNKKQGIHPVPSCSTLHSLKQTIAEQGNQFTFCQKSPIILDWVSTEDGSHMLTCCAGHKLTLFAPISQTTVPPSSNTGGTEKIISPSSSSLIPQQSTTAAISPNSFRMNILDLSLSTVPVTRWLMLRVAELNSIDGLPPLPMQL</sequence>
<dbReference type="GO" id="GO:0007035">
    <property type="term" value="P:vacuolar acidification"/>
    <property type="evidence" value="ECO:0007669"/>
    <property type="project" value="TreeGrafter"/>
</dbReference>
<evidence type="ECO:0000313" key="2">
    <source>
        <dbReference type="Proteomes" id="UP000194236"/>
    </source>
</evidence>
<dbReference type="PANTHER" id="PTHR13950">
    <property type="entry name" value="RABCONNECTIN-RELATED"/>
    <property type="match status" value="1"/>
</dbReference>
<comment type="caution">
    <text evidence="1">The sequence shown here is derived from an EMBL/GenBank/DDBJ whole genome shotgun (WGS) entry which is preliminary data.</text>
</comment>
<dbReference type="GO" id="GO:0043291">
    <property type="term" value="C:RAVE complex"/>
    <property type="evidence" value="ECO:0007669"/>
    <property type="project" value="TreeGrafter"/>
</dbReference>
<protein>
    <submittedName>
        <fullName evidence="1">Uncharacterized protein</fullName>
    </submittedName>
</protein>
<dbReference type="OrthoDB" id="6492967at2759"/>
<accession>A0A1Y3B4W6</accession>
<proteinExistence type="predicted"/>
<keyword evidence="2" id="KW-1185">Reference proteome</keyword>
<name>A0A1Y3B4W6_EURMA</name>
<reference evidence="1 2" key="1">
    <citation type="submission" date="2017-03" db="EMBL/GenBank/DDBJ databases">
        <title>Genome Survey of Euroglyphus maynei.</title>
        <authorList>
            <person name="Arlian L.G."/>
            <person name="Morgan M.S."/>
            <person name="Rider S.D."/>
        </authorList>
    </citation>
    <scope>NUCLEOTIDE SEQUENCE [LARGE SCALE GENOMIC DNA]</scope>
    <source>
        <strain evidence="1">Arlian Lab</strain>
        <tissue evidence="1">Whole body</tissue>
    </source>
</reference>
<organism evidence="1 2">
    <name type="scientific">Euroglyphus maynei</name>
    <name type="common">Mayne's house dust mite</name>
    <dbReference type="NCBI Taxonomy" id="6958"/>
    <lineage>
        <taxon>Eukaryota</taxon>
        <taxon>Metazoa</taxon>
        <taxon>Ecdysozoa</taxon>
        <taxon>Arthropoda</taxon>
        <taxon>Chelicerata</taxon>
        <taxon>Arachnida</taxon>
        <taxon>Acari</taxon>
        <taxon>Acariformes</taxon>
        <taxon>Sarcoptiformes</taxon>
        <taxon>Astigmata</taxon>
        <taxon>Psoroptidia</taxon>
        <taxon>Analgoidea</taxon>
        <taxon>Pyroglyphidae</taxon>
        <taxon>Pyroglyphinae</taxon>
        <taxon>Euroglyphus</taxon>
    </lineage>
</organism>
<dbReference type="AlphaFoldDB" id="A0A1Y3B4W6"/>
<dbReference type="InterPro" id="IPR052208">
    <property type="entry name" value="DmX-like/RAVE_component"/>
</dbReference>
<evidence type="ECO:0000313" key="1">
    <source>
        <dbReference type="EMBL" id="OTF75227.1"/>
    </source>
</evidence>
<dbReference type="PANTHER" id="PTHR13950:SF9">
    <property type="entry name" value="RABCONNECTIN-3A"/>
    <property type="match status" value="1"/>
</dbReference>